<name>A0A2Z6IEY1_9BURK</name>
<dbReference type="RefSeq" id="WP_120176941.1">
    <property type="nucleotide sequence ID" value="NZ_AP018786.1"/>
</dbReference>
<dbReference type="Proteomes" id="UP000271003">
    <property type="component" value="Chromosome"/>
</dbReference>
<organism evidence="2 3">
    <name type="scientific">Sutterella megalosphaeroides</name>
    <dbReference type="NCBI Taxonomy" id="2494234"/>
    <lineage>
        <taxon>Bacteria</taxon>
        <taxon>Pseudomonadati</taxon>
        <taxon>Pseudomonadota</taxon>
        <taxon>Betaproteobacteria</taxon>
        <taxon>Burkholderiales</taxon>
        <taxon>Sutterellaceae</taxon>
        <taxon>Sutterella</taxon>
    </lineage>
</organism>
<keyword evidence="3" id="KW-1185">Reference proteome</keyword>
<evidence type="ECO:0000256" key="1">
    <source>
        <dbReference type="SAM" id="MobiDB-lite"/>
    </source>
</evidence>
<feature type="compositionally biased region" description="Low complexity" evidence="1">
    <location>
        <begin position="633"/>
        <end position="659"/>
    </location>
</feature>
<feature type="compositionally biased region" description="Low complexity" evidence="1">
    <location>
        <begin position="435"/>
        <end position="448"/>
    </location>
</feature>
<proteinExistence type="predicted"/>
<protein>
    <submittedName>
        <fullName evidence="2">Uncharacterized protein</fullName>
    </submittedName>
</protein>
<feature type="region of interest" description="Disordered" evidence="1">
    <location>
        <begin position="628"/>
        <end position="666"/>
    </location>
</feature>
<sequence>MFIDSPLARTDALGRRELPEGARFPEPVAAPRTRAAARRLASMVFRGHNLGILSAMVQGKFDRRVAVVNMAASDEDRRDRAVFETPEGELVGPWMSVYEFEHQFSKAGSPAELAAARPNFGYAFTSEFTLCEWRALTDNEELNLRLFSLGLVAFGKSDTAARFVTGSSRFSYFFELRPLGRSKKLSENPIPFGTRLYVDGIPVAEWRRVPQNAFIVSGITAAGEGIYWTDGHAIHGFTERALPTPPVSLFDYFRRELAPYFNEVLFRNAEGEALKLEPPLISVDEREAFWAEAFERDELAQDGGSPTLRNIAETAAAVLPSLASREFWKFLPPRRQDYEALPELIPEMHRRERAEVYGRDKAGVGADLFADVTALAPKKEEPKEELVKKEPLLGSDRQDYWSFRGTTPSTTPTAPAVSPAAPAPRKRGRPRKNPLPETAVAPAPAPATEEPPKRRRGRPSRAEMMSRMSEGHQPNRFADRGDGPLGSTRVEKPSSITPETLKATGASPCADPSDLSVASAPTWMAPPGTELPSVRKPDPKVEPKFELQVEAKPVVRHSAYSTDSEFGDAEYDVPEVVRNAMSAEAQPPGWLGPAPKDTFRSRRTVTTVEGNVSMTTFAGVKPRKKLTSTLSEAAAMAPKTPARATTAKTTRTRTTTTAKATKKKTS</sequence>
<feature type="compositionally biased region" description="Low complexity" evidence="1">
    <location>
        <begin position="406"/>
        <end position="420"/>
    </location>
</feature>
<reference evidence="2 3" key="1">
    <citation type="journal article" date="2018" name="Int. J. Syst. Evol. Microbiol.">
        <title>Mesosutterella multiformis gen. nov., sp. nov., a member of the family Sutterellaceae and Sutterella megalosphaeroides sp. nov., isolated from human faeces.</title>
        <authorList>
            <person name="Sakamoto M."/>
            <person name="Ikeyama N."/>
            <person name="Kunihiro T."/>
            <person name="Iino T."/>
            <person name="Yuki M."/>
            <person name="Ohkuma M."/>
        </authorList>
    </citation>
    <scope>NUCLEOTIDE SEQUENCE [LARGE SCALE GENOMIC DNA]</scope>
    <source>
        <strain evidence="2 3">6FBBBH3</strain>
    </source>
</reference>
<dbReference type="KEGG" id="sutt:SUTMEG_12070"/>
<evidence type="ECO:0000313" key="2">
    <source>
        <dbReference type="EMBL" id="BBF23316.1"/>
    </source>
</evidence>
<dbReference type="EMBL" id="AP018786">
    <property type="protein sequence ID" value="BBF23316.1"/>
    <property type="molecule type" value="Genomic_DNA"/>
</dbReference>
<gene>
    <name evidence="2" type="ORF">SUTMEG_12070</name>
</gene>
<evidence type="ECO:0000313" key="3">
    <source>
        <dbReference type="Proteomes" id="UP000271003"/>
    </source>
</evidence>
<dbReference type="AlphaFoldDB" id="A0A2Z6IEY1"/>
<feature type="region of interest" description="Disordered" evidence="1">
    <location>
        <begin position="397"/>
        <end position="539"/>
    </location>
</feature>
<accession>A0A2Z6IEY1</accession>